<feature type="domain" description="ABC transporter" evidence="5">
    <location>
        <begin position="9"/>
        <end position="247"/>
    </location>
</feature>
<dbReference type="GO" id="GO:0005524">
    <property type="term" value="F:ATP binding"/>
    <property type="evidence" value="ECO:0007669"/>
    <property type="project" value="UniProtKB-KW"/>
</dbReference>
<reference evidence="6" key="1">
    <citation type="submission" date="2020-05" db="EMBL/GenBank/DDBJ databases">
        <authorList>
            <person name="Chiriac C."/>
            <person name="Salcher M."/>
            <person name="Ghai R."/>
            <person name="Kavagutti S V."/>
        </authorList>
    </citation>
    <scope>NUCLEOTIDE SEQUENCE</scope>
</reference>
<sequence length="512" mass="55622">MTNKSDFALEMIDISKSFGNTVALSNVDLQVKKGTIHGLIGQNGAGKSTLMKILSGLYPSGTYTGQIIVDGKVAELNSALDAQSIGISIVPQETTVADTLTVAENIMLPEMSRNPLKVYKKSGVVKRASEFLSSYNIPLQPDKLASSLTLAEKQILMIARAIYLQPQVLVLDEPTSSLTGDEIKNLFEVTRTLKSLGITTVFITHKMDEIIELCDSISILRDGKIVCQIDRSGFDVDELVSHMIGRDLGDLYPPQHRVGQDAPVVLKVTDLVVENPRKPGQPLLEPFSFELRQGEILGLGGLVGSGRTEIVKALFGHYKILDGKLEVQGNPIQTRSVSESISHGFGYITEDRKAEGLFFNLAIKQNFTASIIEKLTRASFLQKGEEKSRARVYLETLQVKPQDLDASVSSLSGGNQQKVVLGKSLITDPSILMLDEPTKGVDIASKAEIYKTIVEFAKAGYSVLLISSEFPELLALSHRVIVFSGGRNVGEIASGLENEKELMLMAIGATKS</sequence>
<dbReference type="SMART" id="SM00382">
    <property type="entry name" value="AAA"/>
    <property type="match status" value="2"/>
</dbReference>
<protein>
    <submittedName>
        <fullName evidence="6">Unannotated protein</fullName>
    </submittedName>
</protein>
<evidence type="ECO:0000259" key="5">
    <source>
        <dbReference type="PROSITE" id="PS50893"/>
    </source>
</evidence>
<keyword evidence="1" id="KW-0813">Transport</keyword>
<evidence type="ECO:0000256" key="2">
    <source>
        <dbReference type="ARBA" id="ARBA00022737"/>
    </source>
</evidence>
<dbReference type="CDD" id="cd03216">
    <property type="entry name" value="ABC_Carb_Monos_I"/>
    <property type="match status" value="1"/>
</dbReference>
<proteinExistence type="predicted"/>
<dbReference type="EMBL" id="CAEZTT010000056">
    <property type="protein sequence ID" value="CAB4576394.1"/>
    <property type="molecule type" value="Genomic_DNA"/>
</dbReference>
<dbReference type="InterPro" id="IPR003439">
    <property type="entry name" value="ABC_transporter-like_ATP-bd"/>
</dbReference>
<dbReference type="InterPro" id="IPR003593">
    <property type="entry name" value="AAA+_ATPase"/>
</dbReference>
<evidence type="ECO:0000313" key="6">
    <source>
        <dbReference type="EMBL" id="CAB4576394.1"/>
    </source>
</evidence>
<dbReference type="InterPro" id="IPR050107">
    <property type="entry name" value="ABC_carbohydrate_import_ATPase"/>
</dbReference>
<evidence type="ECO:0000256" key="1">
    <source>
        <dbReference type="ARBA" id="ARBA00022448"/>
    </source>
</evidence>
<evidence type="ECO:0000256" key="3">
    <source>
        <dbReference type="ARBA" id="ARBA00022741"/>
    </source>
</evidence>
<dbReference type="InterPro" id="IPR027417">
    <property type="entry name" value="P-loop_NTPase"/>
</dbReference>
<organism evidence="6">
    <name type="scientific">freshwater metagenome</name>
    <dbReference type="NCBI Taxonomy" id="449393"/>
    <lineage>
        <taxon>unclassified sequences</taxon>
        <taxon>metagenomes</taxon>
        <taxon>ecological metagenomes</taxon>
    </lineage>
</organism>
<dbReference type="PANTHER" id="PTHR43790">
    <property type="entry name" value="CARBOHYDRATE TRANSPORT ATP-BINDING PROTEIN MG119-RELATED"/>
    <property type="match status" value="1"/>
</dbReference>
<name>A0A6J6EMP1_9ZZZZ</name>
<accession>A0A6J6EMP1</accession>
<dbReference type="PROSITE" id="PS50893">
    <property type="entry name" value="ABC_TRANSPORTER_2"/>
    <property type="match status" value="2"/>
</dbReference>
<gene>
    <name evidence="6" type="ORF">UFOPK1726_00594</name>
</gene>
<dbReference type="InterPro" id="IPR017871">
    <property type="entry name" value="ABC_transporter-like_CS"/>
</dbReference>
<dbReference type="SUPFAM" id="SSF52540">
    <property type="entry name" value="P-loop containing nucleoside triphosphate hydrolases"/>
    <property type="match status" value="2"/>
</dbReference>
<keyword evidence="2" id="KW-0677">Repeat</keyword>
<dbReference type="PANTHER" id="PTHR43790:SF9">
    <property type="entry name" value="GALACTOFURANOSE TRANSPORTER ATP-BINDING PROTEIN YTFR"/>
    <property type="match status" value="1"/>
</dbReference>
<dbReference type="PROSITE" id="PS00211">
    <property type="entry name" value="ABC_TRANSPORTER_1"/>
    <property type="match status" value="1"/>
</dbReference>
<dbReference type="AlphaFoldDB" id="A0A6J6EMP1"/>
<dbReference type="GO" id="GO:0016887">
    <property type="term" value="F:ATP hydrolysis activity"/>
    <property type="evidence" value="ECO:0007669"/>
    <property type="project" value="InterPro"/>
</dbReference>
<evidence type="ECO:0000256" key="4">
    <source>
        <dbReference type="ARBA" id="ARBA00022840"/>
    </source>
</evidence>
<keyword evidence="4" id="KW-0067">ATP-binding</keyword>
<dbReference type="CDD" id="cd03215">
    <property type="entry name" value="ABC_Carb_Monos_II"/>
    <property type="match status" value="1"/>
</dbReference>
<dbReference type="Gene3D" id="3.40.50.300">
    <property type="entry name" value="P-loop containing nucleotide triphosphate hydrolases"/>
    <property type="match status" value="2"/>
</dbReference>
<feature type="domain" description="ABC transporter" evidence="5">
    <location>
        <begin position="266"/>
        <end position="510"/>
    </location>
</feature>
<dbReference type="Pfam" id="PF00005">
    <property type="entry name" value="ABC_tran"/>
    <property type="match status" value="2"/>
</dbReference>
<keyword evidence="3" id="KW-0547">Nucleotide-binding</keyword>